<dbReference type="Proteomes" id="UP000182146">
    <property type="component" value="Unassembled WGS sequence"/>
</dbReference>
<dbReference type="EMBL" id="FNGU01000013">
    <property type="protein sequence ID" value="SDM93663.1"/>
    <property type="molecule type" value="Genomic_DNA"/>
</dbReference>
<evidence type="ECO:0000313" key="6">
    <source>
        <dbReference type="Proteomes" id="UP000182146"/>
    </source>
</evidence>
<feature type="domain" description="PilY1 beta-propeller" evidence="4">
    <location>
        <begin position="182"/>
        <end position="430"/>
    </location>
</feature>
<dbReference type="GO" id="GO:0046872">
    <property type="term" value="F:metal ion binding"/>
    <property type="evidence" value="ECO:0007669"/>
    <property type="project" value="UniProtKB-KW"/>
</dbReference>
<keyword evidence="3" id="KW-0732">Signal</keyword>
<keyword evidence="1" id="KW-0479">Metal-binding</keyword>
<accession>A0A1G9XBF9</accession>
<dbReference type="InterPro" id="IPR008707">
    <property type="entry name" value="B-propeller_PilY1"/>
</dbReference>
<feature type="chain" id="PRO_5010328776" evidence="3">
    <location>
        <begin position="29"/>
        <end position="679"/>
    </location>
</feature>
<evidence type="ECO:0000313" key="5">
    <source>
        <dbReference type="EMBL" id="SDM93663.1"/>
    </source>
</evidence>
<dbReference type="Pfam" id="PF05567">
    <property type="entry name" value="T4P_PilY1"/>
    <property type="match status" value="1"/>
</dbReference>
<feature type="signal peptide" evidence="3">
    <location>
        <begin position="1"/>
        <end position="28"/>
    </location>
</feature>
<evidence type="ECO:0000256" key="3">
    <source>
        <dbReference type="SAM" id="SignalP"/>
    </source>
</evidence>
<gene>
    <name evidence="5" type="ORF">SAMN05660860_03429</name>
</gene>
<reference evidence="5 6" key="1">
    <citation type="submission" date="2016-10" db="EMBL/GenBank/DDBJ databases">
        <authorList>
            <person name="de Groot N.N."/>
        </authorList>
    </citation>
    <scope>NUCLEOTIDE SEQUENCE [LARGE SCALE GENOMIC DNA]</scope>
    <source>
        <strain evidence="5 6">DSM 17813</strain>
    </source>
</reference>
<proteinExistence type="predicted"/>
<protein>
    <submittedName>
        <fullName evidence="5">Type IV pilus assembly protein PilY1</fullName>
    </submittedName>
</protein>
<evidence type="ECO:0000256" key="1">
    <source>
        <dbReference type="ARBA" id="ARBA00022723"/>
    </source>
</evidence>
<evidence type="ECO:0000259" key="4">
    <source>
        <dbReference type="Pfam" id="PF05567"/>
    </source>
</evidence>
<sequence length="679" mass="73011">MGTEMARPLPTLALLLQFLMCAPFPASGVELFGVPQFPPSAKRALQQDCEHQVTAVDELSTDFPPSWIAGAGPTAISNAPDGPDLLLRTRFAPAQARGDLEAFRLPVPDPLPPDHSPLWSAAALLDARVPATRHILTPGDDTAHRLLPLRAAGQTLSYFEQLWGLDATATANTINAIRALPLGTIIHSAPLVVGAPQAHHRAEDYAAFRHRHQRRPTLIYAGANNGMLHAFYAFGGPNTPAGSEAWAYLPASVQQRLGNTPESGHRYLVDLAPMAADARDSAWGFGENAWKTVLIGGSGLGGPGYFALDITKPTPQGVALLWEAHPFSGARASTRPVIGPILPTKRWAALFTSGVREDDQRGGLRALALSDATALPLGPGGARTLHAGVKGEANPYYTLSDPVAIDSSGDGYLDLIYAGDSEGLLWKFFYDAQIRAWRATARFDTGGRAISGRPTLAFDGRGDLRVYFGTGRYLIDAEHDDSHRNAFYGLIERRRKDHPAHPFGQTPFAPQTPAELTDVTGLAHENAVHWLKAEEKEKLREQGWYFLLDPPAGNPAERITATPLVVAGVVFFTSFTPTAGPCGFGAEEARLYAVSHDSGIQARHGRRTVLRHGKSGDLPAGRRYERLGSGTPGGLLWRFGSHGQPGTLLSSSGDTSLRALSPTLPARPTSLRAWRELLP</sequence>
<evidence type="ECO:0000256" key="2">
    <source>
        <dbReference type="ARBA" id="ARBA00022837"/>
    </source>
</evidence>
<dbReference type="AlphaFoldDB" id="A0A1G9XBF9"/>
<name>A0A1G9XBF9_9BACT</name>
<organism evidence="5 6">
    <name type="scientific">Geoalkalibacter ferrihydriticus</name>
    <dbReference type="NCBI Taxonomy" id="392333"/>
    <lineage>
        <taxon>Bacteria</taxon>
        <taxon>Pseudomonadati</taxon>
        <taxon>Thermodesulfobacteriota</taxon>
        <taxon>Desulfuromonadia</taxon>
        <taxon>Desulfuromonadales</taxon>
        <taxon>Geoalkalibacteraceae</taxon>
        <taxon>Geoalkalibacter</taxon>
    </lineage>
</organism>
<dbReference type="STRING" id="392333.SAMN05660860_03429"/>
<keyword evidence="2" id="KW-0106">Calcium</keyword>